<evidence type="ECO:0008006" key="3">
    <source>
        <dbReference type="Google" id="ProtNLM"/>
    </source>
</evidence>
<sequence length="164" mass="18191">MRSTEAFHSIFEEARNTAINSLVQGSTLPPMRRAPRRYVDGYAPHQFNQPTLHLLMGIEQVVLKAINKAPGSISIPQNVVDSGDVNMEQLSTQLFMFSAVLQEHNSSAERLISRVTKMSTIVDMLAAQGQGTKSLFSEVDMLLRLYLTVPMSNTTAERSFSSLC</sequence>
<dbReference type="Proteomes" id="UP001311232">
    <property type="component" value="Unassembled WGS sequence"/>
</dbReference>
<organism evidence="1 2">
    <name type="scientific">Crenichthys baileyi</name>
    <name type="common">White River springfish</name>
    <dbReference type="NCBI Taxonomy" id="28760"/>
    <lineage>
        <taxon>Eukaryota</taxon>
        <taxon>Metazoa</taxon>
        <taxon>Chordata</taxon>
        <taxon>Craniata</taxon>
        <taxon>Vertebrata</taxon>
        <taxon>Euteleostomi</taxon>
        <taxon>Actinopterygii</taxon>
        <taxon>Neopterygii</taxon>
        <taxon>Teleostei</taxon>
        <taxon>Neoteleostei</taxon>
        <taxon>Acanthomorphata</taxon>
        <taxon>Ovalentaria</taxon>
        <taxon>Atherinomorphae</taxon>
        <taxon>Cyprinodontiformes</taxon>
        <taxon>Goodeidae</taxon>
        <taxon>Crenichthys</taxon>
    </lineage>
</organism>
<gene>
    <name evidence="1" type="ORF">CRENBAI_005111</name>
</gene>
<keyword evidence="2" id="KW-1185">Reference proteome</keyword>
<dbReference type="EMBL" id="JAHHUM010001286">
    <property type="protein sequence ID" value="KAK5612877.1"/>
    <property type="molecule type" value="Genomic_DNA"/>
</dbReference>
<reference evidence="1 2" key="1">
    <citation type="submission" date="2021-06" db="EMBL/GenBank/DDBJ databases">
        <authorList>
            <person name="Palmer J.M."/>
        </authorList>
    </citation>
    <scope>NUCLEOTIDE SEQUENCE [LARGE SCALE GENOMIC DNA]</scope>
    <source>
        <strain evidence="1 2">MEX-2019</strain>
        <tissue evidence="1">Muscle</tissue>
    </source>
</reference>
<dbReference type="AlphaFoldDB" id="A0AAV9RVB9"/>
<protein>
    <recommendedName>
        <fullName evidence="3">HAT C-terminal dimerisation domain-containing protein</fullName>
    </recommendedName>
</protein>
<accession>A0AAV9RVB9</accession>
<name>A0AAV9RVB9_9TELE</name>
<comment type="caution">
    <text evidence="1">The sequence shown here is derived from an EMBL/GenBank/DDBJ whole genome shotgun (WGS) entry which is preliminary data.</text>
</comment>
<evidence type="ECO:0000313" key="1">
    <source>
        <dbReference type="EMBL" id="KAK5612877.1"/>
    </source>
</evidence>
<evidence type="ECO:0000313" key="2">
    <source>
        <dbReference type="Proteomes" id="UP001311232"/>
    </source>
</evidence>
<proteinExistence type="predicted"/>